<evidence type="ECO:0000313" key="14">
    <source>
        <dbReference type="EMBL" id="AVX29515.1"/>
    </source>
</evidence>
<evidence type="ECO:0000256" key="11">
    <source>
        <dbReference type="ARBA" id="ARBA00023136"/>
    </source>
</evidence>
<organism evidence="14">
    <name type="scientific">Incisitermes minor</name>
    <dbReference type="NCBI Taxonomy" id="112481"/>
    <lineage>
        <taxon>Eukaryota</taxon>
        <taxon>Metazoa</taxon>
        <taxon>Ecdysozoa</taxon>
        <taxon>Arthropoda</taxon>
        <taxon>Hexapoda</taxon>
        <taxon>Insecta</taxon>
        <taxon>Pterygota</taxon>
        <taxon>Neoptera</taxon>
        <taxon>Polyneoptera</taxon>
        <taxon>Dictyoptera</taxon>
        <taxon>Blattodea</taxon>
        <taxon>Blattoidea</taxon>
        <taxon>Termitoidae</taxon>
        <taxon>Kalotermitidae</taxon>
        <taxon>Incisitermitinae</taxon>
        <taxon>Incisitermes</taxon>
    </lineage>
</organism>
<evidence type="ECO:0000256" key="13">
    <source>
        <dbReference type="SAM" id="SignalP"/>
    </source>
</evidence>
<feature type="chain" id="PRO_5017021598" description="ATP synthase complex subunit 8" evidence="13">
    <location>
        <begin position="25"/>
        <end position="53"/>
    </location>
</feature>
<evidence type="ECO:0000256" key="12">
    <source>
        <dbReference type="RuleBase" id="RU003661"/>
    </source>
</evidence>
<gene>
    <name evidence="14" type="primary">atp8</name>
</gene>
<proteinExistence type="inferred from homology"/>
<keyword evidence="4 12" id="KW-0813">Transport</keyword>
<evidence type="ECO:0000256" key="4">
    <source>
        <dbReference type="ARBA" id="ARBA00022448"/>
    </source>
</evidence>
<keyword evidence="8" id="KW-1133">Transmembrane helix</keyword>
<keyword evidence="13" id="KW-0732">Signal</keyword>
<evidence type="ECO:0000256" key="7">
    <source>
        <dbReference type="ARBA" id="ARBA00022781"/>
    </source>
</evidence>
<dbReference type="GO" id="GO:0015078">
    <property type="term" value="F:proton transmembrane transporter activity"/>
    <property type="evidence" value="ECO:0007669"/>
    <property type="project" value="InterPro"/>
</dbReference>
<dbReference type="EMBL" id="MG557850">
    <property type="protein sequence ID" value="AVX29515.1"/>
    <property type="molecule type" value="Genomic_DNA"/>
</dbReference>
<evidence type="ECO:0000256" key="5">
    <source>
        <dbReference type="ARBA" id="ARBA00022547"/>
    </source>
</evidence>
<reference evidence="14" key="1">
    <citation type="journal article" date="2018" name="Mitochondrial DNA Part B Resour">
        <title>The complete mitochondrial genome of drywood termite, Incisitermes minor (Isoptera: Kalotermitidae).</title>
        <authorList>
            <person name="Liao Y."/>
            <person name="Chen H."/>
            <person name="Lu S."/>
            <person name="Xie Y."/>
            <person name="Zhang D."/>
        </authorList>
    </citation>
    <scope>NUCLEOTIDE SEQUENCE</scope>
</reference>
<protein>
    <recommendedName>
        <fullName evidence="12">ATP synthase complex subunit 8</fullName>
    </recommendedName>
</protein>
<accession>A0A343W6R6</accession>
<keyword evidence="9 12" id="KW-0406">Ion transport</keyword>
<dbReference type="GO" id="GO:0031966">
    <property type="term" value="C:mitochondrial membrane"/>
    <property type="evidence" value="ECO:0007669"/>
    <property type="project" value="UniProtKB-SubCell"/>
</dbReference>
<keyword evidence="5 12" id="KW-0138">CF(0)</keyword>
<dbReference type="Pfam" id="PF00895">
    <property type="entry name" value="ATP-synt_8"/>
    <property type="match status" value="1"/>
</dbReference>
<evidence type="ECO:0000256" key="6">
    <source>
        <dbReference type="ARBA" id="ARBA00022692"/>
    </source>
</evidence>
<sequence length="53" mass="6148">MPQMMPMSWSILFTMFSMTLVVFAATNYYTSIQKASNATTSTTLIKKSMNWKW</sequence>
<evidence type="ECO:0000256" key="9">
    <source>
        <dbReference type="ARBA" id="ARBA00023065"/>
    </source>
</evidence>
<evidence type="ECO:0000256" key="10">
    <source>
        <dbReference type="ARBA" id="ARBA00023128"/>
    </source>
</evidence>
<dbReference type="InterPro" id="IPR001421">
    <property type="entry name" value="ATP8_metazoa"/>
</dbReference>
<name>A0A343W6R6_9NEOP</name>
<dbReference type="AlphaFoldDB" id="A0A343W6R6"/>
<dbReference type="RefSeq" id="YP_009479845.1">
    <property type="nucleotide sequence ID" value="NC_037511.1"/>
</dbReference>
<keyword evidence="7 12" id="KW-0375">Hydrogen ion transport</keyword>
<dbReference type="GeneID" id="36495573"/>
<keyword evidence="11" id="KW-0472">Membrane</keyword>
<evidence type="ECO:0000256" key="3">
    <source>
        <dbReference type="ARBA" id="ARBA00011291"/>
    </source>
</evidence>
<evidence type="ECO:0000256" key="8">
    <source>
        <dbReference type="ARBA" id="ARBA00022989"/>
    </source>
</evidence>
<dbReference type="GO" id="GO:0045259">
    <property type="term" value="C:proton-transporting ATP synthase complex"/>
    <property type="evidence" value="ECO:0007669"/>
    <property type="project" value="UniProtKB-KW"/>
</dbReference>
<comment type="subunit">
    <text evidence="3">F-type ATPases have 2 components, CF(1) - the catalytic core - and CF(0) - the membrane proton channel.</text>
</comment>
<geneLocation type="mitochondrion" evidence="14"/>
<keyword evidence="10 12" id="KW-0496">Mitochondrion</keyword>
<evidence type="ECO:0000256" key="2">
    <source>
        <dbReference type="ARBA" id="ARBA00008892"/>
    </source>
</evidence>
<comment type="subcellular location">
    <subcellularLocation>
        <location evidence="1 12">Mitochondrion membrane</location>
        <topology evidence="1 12">Single-pass membrane protein</topology>
    </subcellularLocation>
</comment>
<feature type="signal peptide" evidence="13">
    <location>
        <begin position="1"/>
        <end position="24"/>
    </location>
</feature>
<keyword evidence="6 12" id="KW-0812">Transmembrane</keyword>
<evidence type="ECO:0000256" key="1">
    <source>
        <dbReference type="ARBA" id="ARBA00004304"/>
    </source>
</evidence>
<comment type="similarity">
    <text evidence="2 12">Belongs to the ATPase protein 8 family.</text>
</comment>
<dbReference type="GO" id="GO:0015986">
    <property type="term" value="P:proton motive force-driven ATP synthesis"/>
    <property type="evidence" value="ECO:0007669"/>
    <property type="project" value="InterPro"/>
</dbReference>